<name>A0A543IA65_9ACTN</name>
<gene>
    <name evidence="1" type="ORF">FHX41_1013</name>
</gene>
<proteinExistence type="predicted"/>
<dbReference type="EMBL" id="VFPO01000001">
    <property type="protein sequence ID" value="TQM67400.1"/>
    <property type="molecule type" value="Genomic_DNA"/>
</dbReference>
<evidence type="ECO:0000313" key="1">
    <source>
        <dbReference type="EMBL" id="TQM67400.1"/>
    </source>
</evidence>
<dbReference type="AlphaFoldDB" id="A0A543IA65"/>
<dbReference type="InterPro" id="IPR045596">
    <property type="entry name" value="DUF6459"/>
</dbReference>
<accession>A0A543IA65</accession>
<keyword evidence="2" id="KW-1185">Reference proteome</keyword>
<evidence type="ECO:0000313" key="2">
    <source>
        <dbReference type="Proteomes" id="UP000316706"/>
    </source>
</evidence>
<reference evidence="1 2" key="1">
    <citation type="submission" date="2019-06" db="EMBL/GenBank/DDBJ databases">
        <title>Sequencing the genomes of 1000 actinobacteria strains.</title>
        <authorList>
            <person name="Klenk H.-P."/>
        </authorList>
    </citation>
    <scope>NUCLEOTIDE SEQUENCE [LARGE SCALE GENOMIC DNA]</scope>
    <source>
        <strain evidence="1 2">DSM 45043</strain>
    </source>
</reference>
<sequence length="164" mass="17291">MRHRPSGPSAVRFIRYRAAPPAGTATHGALALRPPAPPPVRPPGLRLVRPADGMDAEVRAVADAAVRLIAEVLAGARPAAQLSLVAAPPVCREMTRLRASRPGRGARIVPPKILSTRLQRPTPAAAEATAVVVVAGRVHALALRLDHSRGRWRCTALETTAHAP</sequence>
<protein>
    <submittedName>
        <fullName evidence="1">Uncharacterized protein</fullName>
    </submittedName>
</protein>
<organism evidence="1 2">
    <name type="scientific">Actinomadura hallensis</name>
    <dbReference type="NCBI Taxonomy" id="337895"/>
    <lineage>
        <taxon>Bacteria</taxon>
        <taxon>Bacillati</taxon>
        <taxon>Actinomycetota</taxon>
        <taxon>Actinomycetes</taxon>
        <taxon>Streptosporangiales</taxon>
        <taxon>Thermomonosporaceae</taxon>
        <taxon>Actinomadura</taxon>
    </lineage>
</organism>
<dbReference type="Pfam" id="PF20060">
    <property type="entry name" value="DUF6459"/>
    <property type="match status" value="1"/>
</dbReference>
<comment type="caution">
    <text evidence="1">The sequence shown here is derived from an EMBL/GenBank/DDBJ whole genome shotgun (WGS) entry which is preliminary data.</text>
</comment>
<dbReference type="Proteomes" id="UP000316706">
    <property type="component" value="Unassembled WGS sequence"/>
</dbReference>